<dbReference type="InParanoid" id="Q027S1"/>
<keyword evidence="1" id="KW-0472">Membrane</keyword>
<gene>
    <name evidence="2" type="ordered locus">Acid_1746</name>
</gene>
<accession>Q027S1</accession>
<dbReference type="eggNOG" id="COG1723">
    <property type="taxonomic scope" value="Bacteria"/>
</dbReference>
<dbReference type="KEGG" id="sus:Acid_1746"/>
<organism evidence="2">
    <name type="scientific">Solibacter usitatus (strain Ellin6076)</name>
    <dbReference type="NCBI Taxonomy" id="234267"/>
    <lineage>
        <taxon>Bacteria</taxon>
        <taxon>Pseudomonadati</taxon>
        <taxon>Acidobacteriota</taxon>
        <taxon>Terriglobia</taxon>
        <taxon>Bryobacterales</taxon>
        <taxon>Solibacteraceae</taxon>
        <taxon>Candidatus Solibacter</taxon>
    </lineage>
</organism>
<feature type="transmembrane region" description="Helical" evidence="1">
    <location>
        <begin position="342"/>
        <end position="361"/>
    </location>
</feature>
<protein>
    <recommendedName>
        <fullName evidence="3">DUF155 domain-containing protein</fullName>
    </recommendedName>
</protein>
<dbReference type="OrthoDB" id="180075at2"/>
<keyword evidence="1" id="KW-0812">Transmembrane</keyword>
<evidence type="ECO:0000313" key="2">
    <source>
        <dbReference type="EMBL" id="ABJ82736.1"/>
    </source>
</evidence>
<dbReference type="AlphaFoldDB" id="Q027S1"/>
<keyword evidence="1" id="KW-1133">Transmembrane helix</keyword>
<dbReference type="EMBL" id="CP000473">
    <property type="protein sequence ID" value="ABJ82736.1"/>
    <property type="molecule type" value="Genomic_DNA"/>
</dbReference>
<proteinExistence type="predicted"/>
<name>Q027S1_SOLUE</name>
<evidence type="ECO:0000256" key="1">
    <source>
        <dbReference type="SAM" id="Phobius"/>
    </source>
</evidence>
<reference evidence="2" key="1">
    <citation type="submission" date="2006-10" db="EMBL/GenBank/DDBJ databases">
        <title>Complete sequence of Solibacter usitatus Ellin6076.</title>
        <authorList>
            <consortium name="US DOE Joint Genome Institute"/>
            <person name="Copeland A."/>
            <person name="Lucas S."/>
            <person name="Lapidus A."/>
            <person name="Barry K."/>
            <person name="Detter J.C."/>
            <person name="Glavina del Rio T."/>
            <person name="Hammon N."/>
            <person name="Israni S."/>
            <person name="Dalin E."/>
            <person name="Tice H."/>
            <person name="Pitluck S."/>
            <person name="Thompson L.S."/>
            <person name="Brettin T."/>
            <person name="Bruce D."/>
            <person name="Han C."/>
            <person name="Tapia R."/>
            <person name="Gilna P."/>
            <person name="Schmutz J."/>
            <person name="Larimer F."/>
            <person name="Land M."/>
            <person name="Hauser L."/>
            <person name="Kyrpides N."/>
            <person name="Mikhailova N."/>
            <person name="Janssen P.H."/>
            <person name="Kuske C.R."/>
            <person name="Richardson P."/>
        </authorList>
    </citation>
    <scope>NUCLEOTIDE SEQUENCE</scope>
    <source>
        <strain evidence="2">Ellin6076</strain>
    </source>
</reference>
<dbReference type="HOGENOM" id="CLU_042259_1_0_0"/>
<dbReference type="STRING" id="234267.Acid_1746"/>
<sequence length="365" mass="41222" precursor="true">MNQSAASGSLLILFLYNVADAIRLDGLRQTLGAPPARREPPFRQPAPEYVRFVTPPVIELLPPVEIEPGVSFGGRVAYHEYGIVTVQLEIPFEGSWEQIAALAARWMNAPEVEQVAASVVREQVKKAKAALVDPYKEQLSEDYFIFHLRRAEDEWGRVLNAQELIEQRGDSIAQIVRGEVARFSASELAEILEARMSYYENDLLVVGWSAALVYDTPEGAAPTIQLLEYANAQLLEFRHYDAVLTGLLSDVYGSLERGGLLARWRMARDAEHVSTIRLDIRELTERVDNSIKFLSDMFAARLYRMAAAKIGVPDYRTLVDQKLESAGELYKFMMDRFYQGRAFVLELMVVVILVIELGYLFRGVK</sequence>
<evidence type="ECO:0008006" key="3">
    <source>
        <dbReference type="Google" id="ProtNLM"/>
    </source>
</evidence>